<evidence type="ECO:0000313" key="8">
    <source>
        <dbReference type="Proteomes" id="UP000254950"/>
    </source>
</evidence>
<dbReference type="Pfam" id="PF06305">
    <property type="entry name" value="LapA_dom"/>
    <property type="match status" value="1"/>
</dbReference>
<evidence type="ECO:0000256" key="5">
    <source>
        <dbReference type="SAM" id="Phobius"/>
    </source>
</evidence>
<dbReference type="InterPro" id="IPR010445">
    <property type="entry name" value="LapA_dom"/>
</dbReference>
<dbReference type="AlphaFoldDB" id="A0A380ZIJ6"/>
<name>A0A380ZIJ6_BARDO</name>
<sequence length="98" mass="11322">MTAKRIFLAIILLPPTVVFIAFIVANRQIVTLTLDPFQMSSKGFTYQAPLFIWLFIFFSFGILLGSLINWFAYHKCKKSLKESKIELEKLKMSIANMQ</sequence>
<organism evidence="7 8">
    <name type="scientific">Bartonella doshiae</name>
    <dbReference type="NCBI Taxonomy" id="33044"/>
    <lineage>
        <taxon>Bacteria</taxon>
        <taxon>Pseudomonadati</taxon>
        <taxon>Pseudomonadota</taxon>
        <taxon>Alphaproteobacteria</taxon>
        <taxon>Hyphomicrobiales</taxon>
        <taxon>Bartonellaceae</taxon>
        <taxon>Bartonella</taxon>
    </lineage>
</organism>
<dbReference type="Proteomes" id="UP000254950">
    <property type="component" value="Unassembled WGS sequence"/>
</dbReference>
<feature type="transmembrane region" description="Helical" evidence="5">
    <location>
        <begin position="50"/>
        <end position="73"/>
    </location>
</feature>
<keyword evidence="3 5" id="KW-1133">Transmembrane helix</keyword>
<accession>A0A380ZIJ6</accession>
<feature type="transmembrane region" description="Helical" evidence="5">
    <location>
        <begin position="7"/>
        <end position="30"/>
    </location>
</feature>
<protein>
    <submittedName>
        <fullName evidence="7">Protein of uncharacterized function (DUF1049)</fullName>
    </submittedName>
</protein>
<evidence type="ECO:0000256" key="4">
    <source>
        <dbReference type="ARBA" id="ARBA00023136"/>
    </source>
</evidence>
<dbReference type="EMBL" id="UFTF01000001">
    <property type="protein sequence ID" value="SUV46005.1"/>
    <property type="molecule type" value="Genomic_DNA"/>
</dbReference>
<evidence type="ECO:0000256" key="2">
    <source>
        <dbReference type="ARBA" id="ARBA00022692"/>
    </source>
</evidence>
<evidence type="ECO:0000256" key="1">
    <source>
        <dbReference type="ARBA" id="ARBA00022475"/>
    </source>
</evidence>
<reference evidence="7 8" key="1">
    <citation type="submission" date="2018-06" db="EMBL/GenBank/DDBJ databases">
        <authorList>
            <consortium name="Pathogen Informatics"/>
            <person name="Doyle S."/>
        </authorList>
    </citation>
    <scope>NUCLEOTIDE SEQUENCE [LARGE SCALE GENOMIC DNA]</scope>
    <source>
        <strain evidence="7 8">NCTC12862</strain>
    </source>
</reference>
<keyword evidence="2 5" id="KW-0812">Transmembrane</keyword>
<evidence type="ECO:0000313" key="7">
    <source>
        <dbReference type="EMBL" id="SUV46005.1"/>
    </source>
</evidence>
<proteinExistence type="predicted"/>
<dbReference type="OrthoDB" id="7868067at2"/>
<dbReference type="RefSeq" id="WP_004856210.1">
    <property type="nucleotide sequence ID" value="NZ_CACVBH010000001.1"/>
</dbReference>
<gene>
    <name evidence="7" type="ORF">NCTC12862_01516</name>
</gene>
<evidence type="ECO:0000256" key="3">
    <source>
        <dbReference type="ARBA" id="ARBA00022989"/>
    </source>
</evidence>
<keyword evidence="1" id="KW-1003">Cell membrane</keyword>
<feature type="domain" description="Lipopolysaccharide assembly protein A" evidence="6">
    <location>
        <begin position="44"/>
        <end position="94"/>
    </location>
</feature>
<dbReference type="GO" id="GO:0005886">
    <property type="term" value="C:plasma membrane"/>
    <property type="evidence" value="ECO:0007669"/>
    <property type="project" value="InterPro"/>
</dbReference>
<keyword evidence="4 5" id="KW-0472">Membrane</keyword>
<dbReference type="STRING" id="33044.GCA_900005695_00917"/>
<evidence type="ECO:0000259" key="6">
    <source>
        <dbReference type="Pfam" id="PF06305"/>
    </source>
</evidence>